<evidence type="ECO:0000256" key="2">
    <source>
        <dbReference type="ARBA" id="ARBA00008779"/>
    </source>
</evidence>
<keyword evidence="3" id="KW-0479">Metal-binding</keyword>
<dbReference type="GeneID" id="117640167"/>
<proteinExistence type="inferred from homology"/>
<dbReference type="Proteomes" id="UP000515158">
    <property type="component" value="Unplaced"/>
</dbReference>
<evidence type="ECO:0000313" key="9">
    <source>
        <dbReference type="Proteomes" id="UP000515158"/>
    </source>
</evidence>
<keyword evidence="5" id="KW-0106">Calcium</keyword>
<dbReference type="AlphaFoldDB" id="A0A6P8ZHS0"/>
<dbReference type="PROSITE" id="PS00149">
    <property type="entry name" value="SULFATASE_2"/>
    <property type="match status" value="1"/>
</dbReference>
<evidence type="ECO:0000256" key="3">
    <source>
        <dbReference type="ARBA" id="ARBA00022723"/>
    </source>
</evidence>
<keyword evidence="4" id="KW-0378">Hydrolase</keyword>
<evidence type="ECO:0000256" key="5">
    <source>
        <dbReference type="ARBA" id="ARBA00022837"/>
    </source>
</evidence>
<keyword evidence="9" id="KW-1185">Reference proteome</keyword>
<feature type="domain" description="Sulfatase N-terminal" evidence="8">
    <location>
        <begin position="35"/>
        <end position="366"/>
    </location>
</feature>
<keyword evidence="6" id="KW-0325">Glycoprotein</keyword>
<dbReference type="GO" id="GO:0008484">
    <property type="term" value="F:sulfuric ester hydrolase activity"/>
    <property type="evidence" value="ECO:0007669"/>
    <property type="project" value="InterPro"/>
</dbReference>
<dbReference type="Gene3D" id="3.30.1120.10">
    <property type="match status" value="1"/>
</dbReference>
<dbReference type="RefSeq" id="XP_034232339.1">
    <property type="nucleotide sequence ID" value="XM_034376448.1"/>
</dbReference>
<dbReference type="InterPro" id="IPR017850">
    <property type="entry name" value="Alkaline_phosphatase_core_sf"/>
</dbReference>
<gene>
    <name evidence="10" type="primary">LOC117640167</name>
</gene>
<comment type="similarity">
    <text evidence="2">Belongs to the sulfatase family.</text>
</comment>
<evidence type="ECO:0000256" key="6">
    <source>
        <dbReference type="ARBA" id="ARBA00023180"/>
    </source>
</evidence>
<dbReference type="PANTHER" id="PTHR10342">
    <property type="entry name" value="ARYLSULFATASE"/>
    <property type="match status" value="1"/>
</dbReference>
<dbReference type="InParanoid" id="A0A6P8ZHS0"/>
<protein>
    <submittedName>
        <fullName evidence="10">Arylsulfatase B-like</fullName>
    </submittedName>
</protein>
<dbReference type="Pfam" id="PF00884">
    <property type="entry name" value="Sulfatase"/>
    <property type="match status" value="1"/>
</dbReference>
<evidence type="ECO:0000259" key="8">
    <source>
        <dbReference type="Pfam" id="PF00884"/>
    </source>
</evidence>
<feature type="signal peptide" evidence="7">
    <location>
        <begin position="1"/>
        <end position="28"/>
    </location>
</feature>
<comment type="cofactor">
    <cofactor evidence="1">
        <name>Ca(2+)</name>
        <dbReference type="ChEBI" id="CHEBI:29108"/>
    </cofactor>
</comment>
<dbReference type="PROSITE" id="PS00523">
    <property type="entry name" value="SULFATASE_1"/>
    <property type="match status" value="1"/>
</dbReference>
<evidence type="ECO:0000313" key="10">
    <source>
        <dbReference type="RefSeq" id="XP_034232339.1"/>
    </source>
</evidence>
<feature type="chain" id="PRO_5028446142" evidence="7">
    <location>
        <begin position="29"/>
        <end position="586"/>
    </location>
</feature>
<dbReference type="KEGG" id="tpal:117640167"/>
<dbReference type="CDD" id="cd16029">
    <property type="entry name" value="4-S"/>
    <property type="match status" value="1"/>
</dbReference>
<dbReference type="SUPFAM" id="SSF53649">
    <property type="entry name" value="Alkaline phosphatase-like"/>
    <property type="match status" value="1"/>
</dbReference>
<evidence type="ECO:0000256" key="7">
    <source>
        <dbReference type="SAM" id="SignalP"/>
    </source>
</evidence>
<dbReference type="InterPro" id="IPR047115">
    <property type="entry name" value="ARSB"/>
</dbReference>
<dbReference type="PANTHER" id="PTHR10342:SF273">
    <property type="entry name" value="RE14504P"/>
    <property type="match status" value="1"/>
</dbReference>
<organism evidence="10">
    <name type="scientific">Thrips palmi</name>
    <name type="common">Melon thrips</name>
    <dbReference type="NCBI Taxonomy" id="161013"/>
    <lineage>
        <taxon>Eukaryota</taxon>
        <taxon>Metazoa</taxon>
        <taxon>Ecdysozoa</taxon>
        <taxon>Arthropoda</taxon>
        <taxon>Hexapoda</taxon>
        <taxon>Insecta</taxon>
        <taxon>Pterygota</taxon>
        <taxon>Neoptera</taxon>
        <taxon>Paraneoptera</taxon>
        <taxon>Thysanoptera</taxon>
        <taxon>Terebrantia</taxon>
        <taxon>Thripoidea</taxon>
        <taxon>Thripidae</taxon>
        <taxon>Thrips</taxon>
    </lineage>
</organism>
<dbReference type="InterPro" id="IPR000917">
    <property type="entry name" value="Sulfatase_N"/>
</dbReference>
<evidence type="ECO:0000256" key="1">
    <source>
        <dbReference type="ARBA" id="ARBA00001913"/>
    </source>
</evidence>
<name>A0A6P8ZHS0_THRPL</name>
<sequence>MAVVTTRTLQQLFAVAVLAVLAVGRGRAAAPAARPNIVLMIADDLGYNDVSFRGSNQIQTPNIDALAYSGVVLNHHYVLPTCTPSRTAILTGQYPIRTGMQGYPLKAGEARGLPLKFRTLPERLAALGYRTNLVGKWHQGFHYADYTPTRRGFHHHLGYWNGYMSYFSHVVHMDSPHGLEEGRFGYDLHWNEKPARHYQGRYATHLFTERAENIIRDHEPADGPLYLQLAHLAAHAGLNGTELEVPDEAANDRRHGYIQDSHRRHLAGVIREMDLSVGRVVRALEQRGMLNNTIIVLMADNGGETLGIHSNHASNWPLRGQKWTLFEGGVRGAAVVWSPKLAKPGSIHEGMVHVTDWLPTFYQAAGGDLDDLGKIDGISQWDSLTQPAARFPRNEVLVNIDEGAALIQGDLKLVKGEQYRDLSGYLGVAGREAVNPAYDVDAVLQSEAAAALGSCTPPLTAALVRRLRAEASAPRLGVEAEACREGGAALNLTCSPYCLFDLRADPCEARDVRALHRGQGDLMLRRLAEWEALTVPQLNKDVDEAADPRRHNMTWVSWMDRSSSARPLPALLAALLIPVLAGARAA</sequence>
<accession>A0A6P8ZHS0</accession>
<evidence type="ECO:0000256" key="4">
    <source>
        <dbReference type="ARBA" id="ARBA00022801"/>
    </source>
</evidence>
<dbReference type="OrthoDB" id="103349at2759"/>
<keyword evidence="7" id="KW-0732">Signal</keyword>
<dbReference type="InterPro" id="IPR024607">
    <property type="entry name" value="Sulfatase_CS"/>
</dbReference>
<dbReference type="GO" id="GO:0046872">
    <property type="term" value="F:metal ion binding"/>
    <property type="evidence" value="ECO:0007669"/>
    <property type="project" value="UniProtKB-KW"/>
</dbReference>
<dbReference type="Gene3D" id="3.40.720.10">
    <property type="entry name" value="Alkaline Phosphatase, subunit A"/>
    <property type="match status" value="1"/>
</dbReference>
<reference evidence="10" key="1">
    <citation type="submission" date="2025-08" db="UniProtKB">
        <authorList>
            <consortium name="RefSeq"/>
        </authorList>
    </citation>
    <scope>IDENTIFICATION</scope>
    <source>
        <tissue evidence="10">Total insect</tissue>
    </source>
</reference>